<protein>
    <submittedName>
        <fullName evidence="1">Uncharacterized protein</fullName>
    </submittedName>
</protein>
<accession>Q7R7B1</accession>
<evidence type="ECO:0000313" key="1">
    <source>
        <dbReference type="EMBL" id="EAA20183.1"/>
    </source>
</evidence>
<evidence type="ECO:0000313" key="2">
    <source>
        <dbReference type="Proteomes" id="UP000008553"/>
    </source>
</evidence>
<gene>
    <name evidence="1" type="ORF">PY07677</name>
</gene>
<name>Q7R7B1_PLAYO</name>
<dbReference type="EMBL" id="AABL01002862">
    <property type="protein sequence ID" value="EAA20183.1"/>
    <property type="molecule type" value="Genomic_DNA"/>
</dbReference>
<reference evidence="1 2" key="1">
    <citation type="journal article" date="2002" name="Nature">
        <title>Genome sequence and comparative analysis of the model rodent malaria parasite Plasmodium yoelii yoelii.</title>
        <authorList>
            <person name="Carlton J.M."/>
            <person name="Angiuoli S.V."/>
            <person name="Suh B.B."/>
            <person name="Kooij T.W."/>
            <person name="Pertea M."/>
            <person name="Silva J.C."/>
            <person name="Ermolaeva M.D."/>
            <person name="Allen J.E."/>
            <person name="Selengut J.D."/>
            <person name="Koo H.L."/>
            <person name="Peterson J.D."/>
            <person name="Pop M."/>
            <person name="Kosack D.S."/>
            <person name="Shumway M.F."/>
            <person name="Bidwell S.L."/>
            <person name="Shallom S.J."/>
            <person name="van Aken S.E."/>
            <person name="Riedmuller S.B."/>
            <person name="Feldblyum T.V."/>
            <person name="Cho J.K."/>
            <person name="Quackenbush J."/>
            <person name="Sedegah M."/>
            <person name="Shoaibi A."/>
            <person name="Cummings L.M."/>
            <person name="Florens L."/>
            <person name="Yates J.R."/>
            <person name="Raine J.D."/>
            <person name="Sinden R.E."/>
            <person name="Harris M.A."/>
            <person name="Cunningham D.A."/>
            <person name="Preiser P.R."/>
            <person name="Bergman L.W."/>
            <person name="Vaidya A.B."/>
            <person name="van Lin L.H."/>
            <person name="Janse C.J."/>
            <person name="Waters A.P."/>
            <person name="Smith H.O."/>
            <person name="White O.R."/>
            <person name="Salzberg S.L."/>
            <person name="Venter J.C."/>
            <person name="Fraser C.M."/>
            <person name="Hoffman S.L."/>
            <person name="Gardner M.J."/>
            <person name="Carucci D.J."/>
        </authorList>
    </citation>
    <scope>NUCLEOTIDE SEQUENCE [LARGE SCALE GENOMIC DNA]</scope>
    <source>
        <strain evidence="1 2">17XNL</strain>
    </source>
</reference>
<dbReference type="Proteomes" id="UP000008553">
    <property type="component" value="Unassembled WGS sequence"/>
</dbReference>
<dbReference type="PaxDb" id="73239-Q7R7B1"/>
<dbReference type="AlphaFoldDB" id="Q7R7B1"/>
<dbReference type="InParanoid" id="Q7R7B1"/>
<organism evidence="1 2">
    <name type="scientific">Plasmodium yoelii yoelii</name>
    <dbReference type="NCBI Taxonomy" id="73239"/>
    <lineage>
        <taxon>Eukaryota</taxon>
        <taxon>Sar</taxon>
        <taxon>Alveolata</taxon>
        <taxon>Apicomplexa</taxon>
        <taxon>Aconoidasida</taxon>
        <taxon>Haemosporida</taxon>
        <taxon>Plasmodiidae</taxon>
        <taxon>Plasmodium</taxon>
        <taxon>Plasmodium (Vinckeia)</taxon>
    </lineage>
</organism>
<sequence length="67" mass="7704">MSSFLGFQFYSIDLGPVSVPHSFSHYCSVKQLDVRDVDSPRSSFIVENSFCYPRIFVIQNELANFSF</sequence>
<comment type="caution">
    <text evidence="1">The sequence shown here is derived from an EMBL/GenBank/DDBJ whole genome shotgun (WGS) entry which is preliminary data.</text>
</comment>
<keyword evidence="2" id="KW-1185">Reference proteome</keyword>
<proteinExistence type="predicted"/>